<dbReference type="SUPFAM" id="SSF48452">
    <property type="entry name" value="TPR-like"/>
    <property type="match status" value="1"/>
</dbReference>
<dbReference type="PROSITE" id="PS51257">
    <property type="entry name" value="PROKAR_LIPOPROTEIN"/>
    <property type="match status" value="1"/>
</dbReference>
<evidence type="ECO:0000259" key="7">
    <source>
        <dbReference type="Pfam" id="PF14322"/>
    </source>
</evidence>
<accession>A0AAU9CS23</accession>
<reference evidence="8 9" key="1">
    <citation type="submission" date="2021-12" db="EMBL/GenBank/DDBJ databases">
        <title>Genome sequencing of bacteria with rrn-lacking chromosome and rrn-plasmid.</title>
        <authorList>
            <person name="Anda M."/>
            <person name="Iwasaki W."/>
        </authorList>
    </citation>
    <scope>NUCLEOTIDE SEQUENCE [LARGE SCALE GENOMIC DNA]</scope>
    <source>
        <strain evidence="8 9">DSM 100852</strain>
    </source>
</reference>
<keyword evidence="5" id="KW-0998">Cell outer membrane</keyword>
<evidence type="ECO:0008006" key="10">
    <source>
        <dbReference type="Google" id="ProtNLM"/>
    </source>
</evidence>
<dbReference type="InterPro" id="IPR012944">
    <property type="entry name" value="SusD_RagB_dom"/>
</dbReference>
<keyword evidence="9" id="KW-1185">Reference proteome</keyword>
<organism evidence="8 9">
    <name type="scientific">Fulvitalea axinellae</name>
    <dbReference type="NCBI Taxonomy" id="1182444"/>
    <lineage>
        <taxon>Bacteria</taxon>
        <taxon>Pseudomonadati</taxon>
        <taxon>Bacteroidota</taxon>
        <taxon>Cytophagia</taxon>
        <taxon>Cytophagales</taxon>
        <taxon>Persicobacteraceae</taxon>
        <taxon>Fulvitalea</taxon>
    </lineage>
</organism>
<dbReference type="EMBL" id="AP025314">
    <property type="protein sequence ID" value="BDD09767.1"/>
    <property type="molecule type" value="Genomic_DNA"/>
</dbReference>
<comment type="similarity">
    <text evidence="2">Belongs to the SusD family.</text>
</comment>
<evidence type="ECO:0000256" key="5">
    <source>
        <dbReference type="ARBA" id="ARBA00023237"/>
    </source>
</evidence>
<evidence type="ECO:0000256" key="3">
    <source>
        <dbReference type="ARBA" id="ARBA00022729"/>
    </source>
</evidence>
<evidence type="ECO:0000256" key="4">
    <source>
        <dbReference type="ARBA" id="ARBA00023136"/>
    </source>
</evidence>
<evidence type="ECO:0000259" key="6">
    <source>
        <dbReference type="Pfam" id="PF07980"/>
    </source>
</evidence>
<dbReference type="RefSeq" id="WP_338391360.1">
    <property type="nucleotide sequence ID" value="NZ_AP025314.1"/>
</dbReference>
<dbReference type="KEGG" id="fax:FUAX_21990"/>
<dbReference type="Pfam" id="PF07980">
    <property type="entry name" value="SusD_RagB"/>
    <property type="match status" value="1"/>
</dbReference>
<keyword evidence="3" id="KW-0732">Signal</keyword>
<sequence length="490" mass="55466">MMKRIRYLLIVLVVGSLCSCEGLGFLKIKPDNLILTEDAVKTKDDVKKYLNSAYDAMSYSGAFGGNAAVAADVLADNVVTTNNGFEWSQIRSRTMNLFNPIGRDIWGQTYQAIDRANYVYDIIPEIFDGDPEGAVLRAECRFVRALGYYHLMQYFALPYDATTLNRPGVPVRLRGTQNIEQAATPVPRSTVQEVYAQIFEDLLAAMNTLPEDNDYYPNKWAAKSFLAKIYFTVGDNANALQYAEDVISNSPYTLDQDNVTFEAPEADKEKFRGFEYDERDGKLIVTIRNVELKYAAAQFSSYSEDVKTNENIFYLPSISSANNRAGGLTGSYRTNATYTPQFQYTTFLGNLYKAIPTDNRLTWLGTDAGDNNDVGDFITRYNFDYMNAPIISLNEVYLVASEAAFSQNERDKARMYLNAIQARTKVPETDVSLELIRQERRKELAFLGYRLTELKRQRSTDIRGVPWDSPDLLFQIPDTEQNGNPDIILN</sequence>
<comment type="subcellular location">
    <subcellularLocation>
        <location evidence="1">Cell outer membrane</location>
    </subcellularLocation>
</comment>
<dbReference type="Pfam" id="PF14322">
    <property type="entry name" value="SusD-like_3"/>
    <property type="match status" value="1"/>
</dbReference>
<name>A0AAU9CS23_9BACT</name>
<keyword evidence="4" id="KW-0472">Membrane</keyword>
<dbReference type="GO" id="GO:0009279">
    <property type="term" value="C:cell outer membrane"/>
    <property type="evidence" value="ECO:0007669"/>
    <property type="project" value="UniProtKB-SubCell"/>
</dbReference>
<feature type="domain" description="SusD-like N-terminal" evidence="7">
    <location>
        <begin position="25"/>
        <end position="230"/>
    </location>
</feature>
<evidence type="ECO:0000313" key="8">
    <source>
        <dbReference type="EMBL" id="BDD09767.1"/>
    </source>
</evidence>
<evidence type="ECO:0000313" key="9">
    <source>
        <dbReference type="Proteomes" id="UP001348817"/>
    </source>
</evidence>
<evidence type="ECO:0000256" key="1">
    <source>
        <dbReference type="ARBA" id="ARBA00004442"/>
    </source>
</evidence>
<dbReference type="InterPro" id="IPR011990">
    <property type="entry name" value="TPR-like_helical_dom_sf"/>
</dbReference>
<feature type="domain" description="RagB/SusD" evidence="6">
    <location>
        <begin position="276"/>
        <end position="457"/>
    </location>
</feature>
<dbReference type="InterPro" id="IPR033985">
    <property type="entry name" value="SusD-like_N"/>
</dbReference>
<gene>
    <name evidence="8" type="ORF">FUAX_21990</name>
</gene>
<proteinExistence type="inferred from homology"/>
<dbReference type="Proteomes" id="UP001348817">
    <property type="component" value="Chromosome"/>
</dbReference>
<evidence type="ECO:0000256" key="2">
    <source>
        <dbReference type="ARBA" id="ARBA00006275"/>
    </source>
</evidence>
<dbReference type="AlphaFoldDB" id="A0AAU9CS23"/>
<dbReference type="Gene3D" id="1.25.40.390">
    <property type="match status" value="1"/>
</dbReference>
<protein>
    <recommendedName>
        <fullName evidence="10">RagB/SusD family nutrient uptake outer membrane protein</fullName>
    </recommendedName>
</protein>